<dbReference type="Proteomes" id="UP001651880">
    <property type="component" value="Unassembled WGS sequence"/>
</dbReference>
<accession>A0ABT1NK52</accession>
<dbReference type="EMBL" id="JAJEKE010000026">
    <property type="protein sequence ID" value="MCQ1531635.1"/>
    <property type="molecule type" value="Genomic_DNA"/>
</dbReference>
<comment type="caution">
    <text evidence="1">The sequence shown here is derived from an EMBL/GenBank/DDBJ whole genome shotgun (WGS) entry which is preliminary data.</text>
</comment>
<evidence type="ECO:0000313" key="1">
    <source>
        <dbReference type="EMBL" id="MCQ1531635.1"/>
    </source>
</evidence>
<name>A0ABT1NK52_9FIRM</name>
<sequence length="192" mass="22108">MSKLVLSHLESLESSIRKHAGADIWELVKDDLKSIKENSKLEYVAIKMQEAINTLIKAVDEKAFLNIMFERGCYCANSHMNDIEKKRTEYIKKGSIDEYIDSLVNTKTPGLYYFRDGKELYLAYKTRELKVGCYCPLLRKLSDGALLPQAYCECSRAFVQYTWERVLERNVTVELEGSCMSGKGECRFKITV</sequence>
<protein>
    <recommendedName>
        <fullName evidence="3">L-2-amino-thiazoline-4-carboxylic acid hydrolase</fullName>
    </recommendedName>
</protein>
<reference evidence="1 2" key="1">
    <citation type="submission" date="2021-10" db="EMBL/GenBank/DDBJ databases">
        <title>Lutispora strain m25 sp. nov., a thermophilic, non-spore-forming bacterium isolated from a lab-scale methanogenic bioreactor digesting anaerobic sludge.</title>
        <authorList>
            <person name="El Houari A."/>
            <person name="Mcdonald J."/>
        </authorList>
    </citation>
    <scope>NUCLEOTIDE SEQUENCE [LARGE SCALE GENOMIC DNA]</scope>
    <source>
        <strain evidence="2">m25</strain>
    </source>
</reference>
<organism evidence="1 2">
    <name type="scientific">Lutispora saccharofermentans</name>
    <dbReference type="NCBI Taxonomy" id="3024236"/>
    <lineage>
        <taxon>Bacteria</taxon>
        <taxon>Bacillati</taxon>
        <taxon>Bacillota</taxon>
        <taxon>Clostridia</taxon>
        <taxon>Lutisporales</taxon>
        <taxon>Lutisporaceae</taxon>
        <taxon>Lutispora</taxon>
    </lineage>
</organism>
<keyword evidence="2" id="KW-1185">Reference proteome</keyword>
<evidence type="ECO:0000313" key="2">
    <source>
        <dbReference type="Proteomes" id="UP001651880"/>
    </source>
</evidence>
<gene>
    <name evidence="1" type="ORF">LJD61_19140</name>
</gene>
<evidence type="ECO:0008006" key="3">
    <source>
        <dbReference type="Google" id="ProtNLM"/>
    </source>
</evidence>
<dbReference type="RefSeq" id="WP_255229191.1">
    <property type="nucleotide sequence ID" value="NZ_JAJEKE010000026.1"/>
</dbReference>
<proteinExistence type="predicted"/>